<keyword evidence="1" id="KW-0732">Signal</keyword>
<accession>A0ABM1MHQ8</accession>
<evidence type="ECO:0000313" key="2">
    <source>
        <dbReference type="Proteomes" id="UP000695000"/>
    </source>
</evidence>
<sequence>MKHTLRALPFLLYFAALALALPASVVEDVKSSDIKNSKVKRAPVNAESHGESRPTAVKRGLNLKNGQLPLLTEWDQQRFRFPSEEEPFAASPLYTSEDELGNDKTVAEYEKGFRYGVNKDKLDEALENAILKSELYGEPAAVNQYRYYGMEGDKKRKRRNAQKTRMDNRYKREVDLSPEDILAILTLWENERQHGPPANFHPSWQRFDNFDMDSISGDKNEPEIEQNDEDWLDSPVYPHISEHLSPMNPNYYYDSKPQVYEKRRMWGEYPDKKKRFMVAKKSNDPTREIRFLNGPTRNNYYTLSELLGAAQQEQNVPLYQRYVL</sequence>
<keyword evidence="2" id="KW-1185">Reference proteome</keyword>
<feature type="chain" id="PRO_5047236724" evidence="1">
    <location>
        <begin position="21"/>
        <end position="324"/>
    </location>
</feature>
<feature type="signal peptide" evidence="1">
    <location>
        <begin position="1"/>
        <end position="20"/>
    </location>
</feature>
<evidence type="ECO:0000313" key="3">
    <source>
        <dbReference type="RefSeq" id="XP_017774108.1"/>
    </source>
</evidence>
<name>A0ABM1MHQ8_NICVS</name>
<dbReference type="Proteomes" id="UP000695000">
    <property type="component" value="Unplaced"/>
</dbReference>
<proteinExistence type="predicted"/>
<evidence type="ECO:0000256" key="1">
    <source>
        <dbReference type="SAM" id="SignalP"/>
    </source>
</evidence>
<gene>
    <name evidence="3" type="primary">LOC108560902</name>
</gene>
<reference evidence="3" key="1">
    <citation type="submission" date="2025-08" db="UniProtKB">
        <authorList>
            <consortium name="RefSeq"/>
        </authorList>
    </citation>
    <scope>IDENTIFICATION</scope>
    <source>
        <tissue evidence="3">Whole Larva</tissue>
    </source>
</reference>
<dbReference type="GeneID" id="108560902"/>
<dbReference type="RefSeq" id="XP_017774108.1">
    <property type="nucleotide sequence ID" value="XM_017918619.1"/>
</dbReference>
<protein>
    <submittedName>
        <fullName evidence="3">Prohormone-2-like</fullName>
    </submittedName>
</protein>
<organism evidence="2 3">
    <name type="scientific">Nicrophorus vespilloides</name>
    <name type="common">Boreal carrion beetle</name>
    <dbReference type="NCBI Taxonomy" id="110193"/>
    <lineage>
        <taxon>Eukaryota</taxon>
        <taxon>Metazoa</taxon>
        <taxon>Ecdysozoa</taxon>
        <taxon>Arthropoda</taxon>
        <taxon>Hexapoda</taxon>
        <taxon>Insecta</taxon>
        <taxon>Pterygota</taxon>
        <taxon>Neoptera</taxon>
        <taxon>Endopterygota</taxon>
        <taxon>Coleoptera</taxon>
        <taxon>Polyphaga</taxon>
        <taxon>Staphyliniformia</taxon>
        <taxon>Silphidae</taxon>
        <taxon>Nicrophorinae</taxon>
        <taxon>Nicrophorus</taxon>
    </lineage>
</organism>